<keyword evidence="4" id="KW-0472">Membrane</keyword>
<evidence type="ECO:0000313" key="5">
    <source>
        <dbReference type="EnsemblMetazoa" id="PPA40489.1"/>
    </source>
</evidence>
<dbReference type="InterPro" id="IPR019428">
    <property type="entry name" value="7TM_GPCR_serpentine_rcpt_Str"/>
</dbReference>
<accession>A0A8R1UWN6</accession>
<comment type="subcellular location">
    <subcellularLocation>
        <location evidence="1">Membrane</location>
        <topology evidence="1">Multi-pass membrane protein</topology>
    </subcellularLocation>
</comment>
<dbReference type="Proteomes" id="UP000005239">
    <property type="component" value="Unassembled WGS sequence"/>
</dbReference>
<dbReference type="Pfam" id="PF10326">
    <property type="entry name" value="7TM_GPCR_Str"/>
    <property type="match status" value="1"/>
</dbReference>
<evidence type="ECO:0000256" key="3">
    <source>
        <dbReference type="ARBA" id="ARBA00022989"/>
    </source>
</evidence>
<dbReference type="InterPro" id="IPR051068">
    <property type="entry name" value="MFS_Domain-Containing_Protein"/>
</dbReference>
<keyword evidence="3" id="KW-1133">Transmembrane helix</keyword>
<evidence type="ECO:0000256" key="4">
    <source>
        <dbReference type="ARBA" id="ARBA00023136"/>
    </source>
</evidence>
<name>A0A2A6C3H5_PRIPA</name>
<reference evidence="6" key="1">
    <citation type="journal article" date="2008" name="Nat. Genet.">
        <title>The Pristionchus pacificus genome provides a unique perspective on nematode lifestyle and parasitism.</title>
        <authorList>
            <person name="Dieterich C."/>
            <person name="Clifton S.W."/>
            <person name="Schuster L.N."/>
            <person name="Chinwalla A."/>
            <person name="Delehaunty K."/>
            <person name="Dinkelacker I."/>
            <person name="Fulton L."/>
            <person name="Fulton R."/>
            <person name="Godfrey J."/>
            <person name="Minx P."/>
            <person name="Mitreva M."/>
            <person name="Roeseler W."/>
            <person name="Tian H."/>
            <person name="Witte H."/>
            <person name="Yang S.P."/>
            <person name="Wilson R.K."/>
            <person name="Sommer R.J."/>
        </authorList>
    </citation>
    <scope>NUCLEOTIDE SEQUENCE [LARGE SCALE GENOMIC DNA]</scope>
    <source>
        <strain evidence="6">PS312</strain>
    </source>
</reference>
<reference evidence="5" key="2">
    <citation type="submission" date="2022-06" db="UniProtKB">
        <authorList>
            <consortium name="EnsemblMetazoa"/>
        </authorList>
    </citation>
    <scope>IDENTIFICATION</scope>
    <source>
        <strain evidence="5">PS312</strain>
    </source>
</reference>
<sequence>MSSHEWPQCEFAVMAESSQIYENPLKNIPEEWGNAFYMGAHGYVTGRVAVGWFASAHSHSFVVLVFHFLFRLLAVKGFSVLYFLFDADRFVIEYMEPILKEHTIGNSLAIDQYSIAVFWTNGTFIGPRWKPIFGLLVLASTMSCGYGFMVYAAYTIGWHMKRNSPGRSKKTSELQNELLRALMYQNSEYNSLLITALTYFLCSVEFSILQVGEWPYMHEIDENATSSFFGIASSLSEAAHGIGAILFAIMAHKMGDIKPPLLAGRIITLIGCILYLSIEFFPYNKRYVQLTVYILFGFGFSTSPLLRALIVTQSSVANRVVAFAFLGAAFRLSFLTGAIAQLSISGLEYPGYEILPNLKVHIYTVPIWLALFTNIIVILVILFKLDVRKKEVEVSSFSISWFRREFAKLRQQNLPWLLIGVIIIERCLSGSIILFNSVTTGPVMTAIYGKSGEETVVVKAIMQICQGIMATLLSLAFALGNLGKIISTRAIFLCAAVFVVCTAIISFPYPNPDSPIALYNETTRTGCDPEEYDWCFTNTATPFWLFTIPIATTFGLALPCAFLSTDTIYSRLLGDIDQSIMQAVLMIIDDVSDVLIRLGAAAAFTSFGYPAISIAIGTIFIGAIIIWLFAWKQIRPYI</sequence>
<dbReference type="OrthoDB" id="370281at2759"/>
<dbReference type="GO" id="GO:0005765">
    <property type="term" value="C:lysosomal membrane"/>
    <property type="evidence" value="ECO:0000318"/>
    <property type="project" value="GO_Central"/>
</dbReference>
<gene>
    <name evidence="5" type="primary">WBGene00278858</name>
</gene>
<evidence type="ECO:0000256" key="1">
    <source>
        <dbReference type="ARBA" id="ARBA00004141"/>
    </source>
</evidence>
<keyword evidence="2" id="KW-0812">Transmembrane</keyword>
<evidence type="ECO:0000256" key="2">
    <source>
        <dbReference type="ARBA" id="ARBA00022692"/>
    </source>
</evidence>
<dbReference type="GO" id="GO:0022857">
    <property type="term" value="F:transmembrane transporter activity"/>
    <property type="evidence" value="ECO:0000318"/>
    <property type="project" value="GO_Central"/>
</dbReference>
<dbReference type="AlphaFoldDB" id="A0A2A6C3H5"/>
<proteinExistence type="predicted"/>
<protein>
    <submittedName>
        <fullName evidence="5">Uncharacterized protein</fullName>
    </submittedName>
</protein>
<dbReference type="InterPro" id="IPR036259">
    <property type="entry name" value="MFS_trans_sf"/>
</dbReference>
<accession>A0A2A6C3H5</accession>
<dbReference type="EnsemblMetazoa" id="PPA40489.1">
    <property type="protein sequence ID" value="PPA40489.1"/>
    <property type="gene ID" value="WBGene00278858"/>
</dbReference>
<organism evidence="5 6">
    <name type="scientific">Pristionchus pacificus</name>
    <name type="common">Parasitic nematode worm</name>
    <dbReference type="NCBI Taxonomy" id="54126"/>
    <lineage>
        <taxon>Eukaryota</taxon>
        <taxon>Metazoa</taxon>
        <taxon>Ecdysozoa</taxon>
        <taxon>Nematoda</taxon>
        <taxon>Chromadorea</taxon>
        <taxon>Rhabditida</taxon>
        <taxon>Rhabditina</taxon>
        <taxon>Diplogasteromorpha</taxon>
        <taxon>Diplogasteroidea</taxon>
        <taxon>Neodiplogasteridae</taxon>
        <taxon>Pristionchus</taxon>
    </lineage>
</organism>
<dbReference type="PANTHER" id="PTHR23510:SF25">
    <property type="entry name" value="MFS DOMAIN-CONTAINING PROTEIN"/>
    <property type="match status" value="1"/>
</dbReference>
<dbReference type="SUPFAM" id="SSF103473">
    <property type="entry name" value="MFS general substrate transporter"/>
    <property type="match status" value="1"/>
</dbReference>
<dbReference type="PANTHER" id="PTHR23510">
    <property type="entry name" value="INNER MEMBRANE TRANSPORT PROTEIN YAJR"/>
    <property type="match status" value="1"/>
</dbReference>
<evidence type="ECO:0000313" key="6">
    <source>
        <dbReference type="Proteomes" id="UP000005239"/>
    </source>
</evidence>
<dbReference type="Gene3D" id="1.20.1250.20">
    <property type="entry name" value="MFS general substrate transporter like domains"/>
    <property type="match status" value="1"/>
</dbReference>
<keyword evidence="6" id="KW-1185">Reference proteome</keyword>